<name>A0AAE3XLN4_9BACT</name>
<evidence type="ECO:0000313" key="1">
    <source>
        <dbReference type="EMBL" id="MDR6238775.1"/>
    </source>
</evidence>
<keyword evidence="2" id="KW-1185">Reference proteome</keyword>
<dbReference type="RefSeq" id="WP_309938283.1">
    <property type="nucleotide sequence ID" value="NZ_AP025305.1"/>
</dbReference>
<dbReference type="EMBL" id="JAVDQD010000002">
    <property type="protein sequence ID" value="MDR6238775.1"/>
    <property type="molecule type" value="Genomic_DNA"/>
</dbReference>
<protein>
    <submittedName>
        <fullName evidence="1">Uncharacterized protein</fullName>
    </submittedName>
</protein>
<accession>A0AAE3XLN4</accession>
<dbReference type="Proteomes" id="UP001185092">
    <property type="component" value="Unassembled WGS sequence"/>
</dbReference>
<reference evidence="1" key="1">
    <citation type="submission" date="2023-07" db="EMBL/GenBank/DDBJ databases">
        <title>Genomic Encyclopedia of Type Strains, Phase IV (KMG-IV): sequencing the most valuable type-strain genomes for metagenomic binning, comparative biology and taxonomic classification.</title>
        <authorList>
            <person name="Goeker M."/>
        </authorList>
    </citation>
    <scope>NUCLEOTIDE SEQUENCE</scope>
    <source>
        <strain evidence="1">DSM 26174</strain>
    </source>
</reference>
<gene>
    <name evidence="1" type="ORF">HNQ88_001812</name>
</gene>
<comment type="caution">
    <text evidence="1">The sequence shown here is derived from an EMBL/GenBank/DDBJ whole genome shotgun (WGS) entry which is preliminary data.</text>
</comment>
<proteinExistence type="predicted"/>
<evidence type="ECO:0000313" key="2">
    <source>
        <dbReference type="Proteomes" id="UP001185092"/>
    </source>
</evidence>
<organism evidence="1 2">
    <name type="scientific">Aureibacter tunicatorum</name>
    <dbReference type="NCBI Taxonomy" id="866807"/>
    <lineage>
        <taxon>Bacteria</taxon>
        <taxon>Pseudomonadati</taxon>
        <taxon>Bacteroidota</taxon>
        <taxon>Cytophagia</taxon>
        <taxon>Cytophagales</taxon>
        <taxon>Persicobacteraceae</taxon>
        <taxon>Aureibacter</taxon>
    </lineage>
</organism>
<dbReference type="AlphaFoldDB" id="A0AAE3XLN4"/>
<sequence>MSELVKKIAEVNEVQDAHIGYAGSPREQYKRFELLKSKATVKELIDLTNHKNKVVACYASWGLIDKEYEHLDQILNKFLDNDHNVSTFSGCLKGSDPISSEFYNRYWNKLRLESNDEEKTLQNDEQLLKIDSLILFKKNVYWLILDRALHNRKYPDNYLNQIKLLAFEKKNLDALEYIYKYDLEGNEKSIQNALTKYLDRKKIWPSEYEVIFDILLSFKDEDLTQVVLNELKEIDKNNTYPSSSNYDAILKKHGIKKDANNG</sequence>